<dbReference type="RefSeq" id="WP_261948827.1">
    <property type="nucleotide sequence ID" value="NZ_CALYLO010000010.1"/>
</dbReference>
<comment type="caution">
    <text evidence="1">The sequence shown here is derived from an EMBL/GenBank/DDBJ whole genome shotgun (WGS) entry which is preliminary data.</text>
</comment>
<reference evidence="1" key="1">
    <citation type="submission" date="2022-06" db="EMBL/GenBank/DDBJ databases">
        <authorList>
            <person name="Dietemann V."/>
            <person name="Ory F."/>
            <person name="Dainat B."/>
            <person name="Oberhansli S."/>
        </authorList>
    </citation>
    <scope>NUCLEOTIDE SEQUENCE</scope>
    <source>
        <strain evidence="1">Ena-SAMPLE-TAB-26-04-2022-14:26:32:270-5432</strain>
    </source>
</reference>
<dbReference type="Proteomes" id="UP001154322">
    <property type="component" value="Unassembled WGS sequence"/>
</dbReference>
<accession>A0ABM9GAM8</accession>
<evidence type="ECO:0000313" key="1">
    <source>
        <dbReference type="EMBL" id="CAH8248485.1"/>
    </source>
</evidence>
<protein>
    <submittedName>
        <fullName evidence="1">Uncharacterized protein</fullName>
    </submittedName>
</protein>
<evidence type="ECO:0000313" key="2">
    <source>
        <dbReference type="Proteomes" id="UP001154322"/>
    </source>
</evidence>
<organism evidence="1 2">
    <name type="scientific">Paenibacillus melissococcoides</name>
    <dbReference type="NCBI Taxonomy" id="2912268"/>
    <lineage>
        <taxon>Bacteria</taxon>
        <taxon>Bacillati</taxon>
        <taxon>Bacillota</taxon>
        <taxon>Bacilli</taxon>
        <taxon>Bacillales</taxon>
        <taxon>Paenibacillaceae</taxon>
        <taxon>Paenibacillus</taxon>
    </lineage>
</organism>
<name>A0ABM9GAM8_9BACL</name>
<proteinExistence type="predicted"/>
<dbReference type="EMBL" id="CALYLO010000010">
    <property type="protein sequence ID" value="CAH8248485.1"/>
    <property type="molecule type" value="Genomic_DNA"/>
</dbReference>
<gene>
    <name evidence="1" type="ORF">WJ0W_007152</name>
</gene>
<keyword evidence="2" id="KW-1185">Reference proteome</keyword>
<sequence length="54" mass="6384">MKRMADQALEEFKEEIFEAALRIQESRSLEEALEYVFKQAHIRGQWAESKGIIE</sequence>